<proteinExistence type="predicted"/>
<comment type="caution">
    <text evidence="1">The sequence shown here is derived from an EMBL/GenBank/DDBJ whole genome shotgun (WGS) entry which is preliminary data.</text>
</comment>
<keyword evidence="2" id="KW-1185">Reference proteome</keyword>
<dbReference type="Proteomes" id="UP000241444">
    <property type="component" value="Unassembled WGS sequence"/>
</dbReference>
<protein>
    <submittedName>
        <fullName evidence="1">Uncharacterized protein</fullName>
    </submittedName>
</protein>
<evidence type="ECO:0000313" key="1">
    <source>
        <dbReference type="EMBL" id="PSH69693.1"/>
    </source>
</evidence>
<accession>A0A2P7BT86</accession>
<reference evidence="2" key="1">
    <citation type="submission" date="2017-11" db="EMBL/GenBank/DDBJ databases">
        <authorList>
            <person name="Kuznetsova I."/>
            <person name="Sazanova A."/>
            <person name="Chirak E."/>
            <person name="Safronova V."/>
            <person name="Willems A."/>
        </authorList>
    </citation>
    <scope>NUCLEOTIDE SEQUENCE [LARGE SCALE GENOMIC DNA]</scope>
    <source>
        <strain evidence="2">STM 196</strain>
    </source>
</reference>
<dbReference type="AlphaFoldDB" id="A0A2P7BT86"/>
<gene>
    <name evidence="1" type="ORF">CU102_05290</name>
</gene>
<sequence>MTSITGLDTDWLYEFEVSPVQFPNKLVPGSNLGFFDARANISNFGSTPAALYTGAGFADAIKTALPEMFNYHNASLYMLRDDSIRAHWKFEREHKLQDFRTWSRLWRTTRR</sequence>
<organism evidence="1 2">
    <name type="scientific">Phyllobacterium brassicacearum</name>
    <dbReference type="NCBI Taxonomy" id="314235"/>
    <lineage>
        <taxon>Bacteria</taxon>
        <taxon>Pseudomonadati</taxon>
        <taxon>Pseudomonadota</taxon>
        <taxon>Alphaproteobacteria</taxon>
        <taxon>Hyphomicrobiales</taxon>
        <taxon>Phyllobacteriaceae</taxon>
        <taxon>Phyllobacterium</taxon>
    </lineage>
</organism>
<evidence type="ECO:0000313" key="2">
    <source>
        <dbReference type="Proteomes" id="UP000241444"/>
    </source>
</evidence>
<name>A0A2P7BT86_9HYPH</name>
<dbReference type="EMBL" id="PGGO01000003">
    <property type="protein sequence ID" value="PSH69693.1"/>
    <property type="molecule type" value="Genomic_DNA"/>
</dbReference>